<dbReference type="InterPro" id="IPR052509">
    <property type="entry name" value="Metal_resp_DNA-bind_regulator"/>
</dbReference>
<proteinExistence type="predicted"/>
<accession>A0A6N9YSM9</accession>
<evidence type="ECO:0000313" key="2">
    <source>
        <dbReference type="EMBL" id="NED97809.1"/>
    </source>
</evidence>
<feature type="domain" description="Transcription regulator PadR N-terminal" evidence="1">
    <location>
        <begin position="21"/>
        <end position="91"/>
    </location>
</feature>
<dbReference type="RefSeq" id="WP_163820604.1">
    <property type="nucleotide sequence ID" value="NZ_JAAGOB010000014.1"/>
</dbReference>
<dbReference type="Proteomes" id="UP000469185">
    <property type="component" value="Unassembled WGS sequence"/>
</dbReference>
<dbReference type="PANTHER" id="PTHR33169">
    <property type="entry name" value="PADR-FAMILY TRANSCRIPTIONAL REGULATOR"/>
    <property type="match status" value="1"/>
</dbReference>
<protein>
    <submittedName>
        <fullName evidence="2">PadR family transcriptional regulator</fullName>
    </submittedName>
</protein>
<dbReference type="Pfam" id="PF03551">
    <property type="entry name" value="PadR"/>
    <property type="match status" value="1"/>
</dbReference>
<dbReference type="InterPro" id="IPR005149">
    <property type="entry name" value="Tscrpt_reg_PadR_N"/>
</dbReference>
<organism evidence="2 3">
    <name type="scientific">Phytoactinopolyspora alkaliphila</name>
    <dbReference type="NCBI Taxonomy" id="1783498"/>
    <lineage>
        <taxon>Bacteria</taxon>
        <taxon>Bacillati</taxon>
        <taxon>Actinomycetota</taxon>
        <taxon>Actinomycetes</taxon>
        <taxon>Jiangellales</taxon>
        <taxon>Jiangellaceae</taxon>
        <taxon>Phytoactinopolyspora</taxon>
    </lineage>
</organism>
<evidence type="ECO:0000313" key="3">
    <source>
        <dbReference type="Proteomes" id="UP000469185"/>
    </source>
</evidence>
<dbReference type="InterPro" id="IPR011991">
    <property type="entry name" value="ArsR-like_HTH"/>
</dbReference>
<reference evidence="2 3" key="1">
    <citation type="submission" date="2020-02" db="EMBL/GenBank/DDBJ databases">
        <authorList>
            <person name="Li X.-J."/>
            <person name="Feng X.-M."/>
        </authorList>
    </citation>
    <scope>NUCLEOTIDE SEQUENCE [LARGE SCALE GENOMIC DNA]</scope>
    <source>
        <strain evidence="2 3">CGMCC 4.7225</strain>
    </source>
</reference>
<name>A0A6N9YSM9_9ACTN</name>
<dbReference type="PANTHER" id="PTHR33169:SF14">
    <property type="entry name" value="TRANSCRIPTIONAL REGULATOR RV3488"/>
    <property type="match status" value="1"/>
</dbReference>
<dbReference type="AlphaFoldDB" id="A0A6N9YSM9"/>
<dbReference type="SUPFAM" id="SSF46785">
    <property type="entry name" value="Winged helix' DNA-binding domain"/>
    <property type="match status" value="1"/>
</dbReference>
<dbReference type="CDD" id="cd00090">
    <property type="entry name" value="HTH_ARSR"/>
    <property type="match status" value="1"/>
</dbReference>
<sequence>MVPSEAQVMTNLRRGSLEYCILALLRDGERYGLDIARDLTDGVLLAGEGTLYPLLSRLRKGGLVTTTWRESSTGPPRRYYSLTADGRAALRVFESAWVPFRMAVDAAIGDQAGGSDG</sequence>
<evidence type="ECO:0000259" key="1">
    <source>
        <dbReference type="Pfam" id="PF03551"/>
    </source>
</evidence>
<dbReference type="InterPro" id="IPR036388">
    <property type="entry name" value="WH-like_DNA-bd_sf"/>
</dbReference>
<dbReference type="Gene3D" id="1.10.10.10">
    <property type="entry name" value="Winged helix-like DNA-binding domain superfamily/Winged helix DNA-binding domain"/>
    <property type="match status" value="1"/>
</dbReference>
<gene>
    <name evidence="2" type="ORF">G1H11_21145</name>
</gene>
<dbReference type="InterPro" id="IPR036390">
    <property type="entry name" value="WH_DNA-bd_sf"/>
</dbReference>
<comment type="caution">
    <text evidence="2">The sequence shown here is derived from an EMBL/GenBank/DDBJ whole genome shotgun (WGS) entry which is preliminary data.</text>
</comment>
<dbReference type="EMBL" id="JAAGOB010000014">
    <property type="protein sequence ID" value="NED97809.1"/>
    <property type="molecule type" value="Genomic_DNA"/>
</dbReference>
<keyword evidence="3" id="KW-1185">Reference proteome</keyword>